<evidence type="ECO:0000256" key="7">
    <source>
        <dbReference type="ARBA" id="ARBA00022989"/>
    </source>
</evidence>
<keyword evidence="5 11" id="KW-0812">Transmembrane</keyword>
<dbReference type="InterPro" id="IPR018000">
    <property type="entry name" value="Neurotransmitter_ion_chnl_CS"/>
</dbReference>
<protein>
    <submittedName>
        <fullName evidence="15">Ig-like domain-containing protein</fullName>
    </submittedName>
</protein>
<dbReference type="PANTHER" id="PTHR18945">
    <property type="entry name" value="NEUROTRANSMITTER GATED ION CHANNEL"/>
    <property type="match status" value="1"/>
</dbReference>
<evidence type="ECO:0000313" key="14">
    <source>
        <dbReference type="Proteomes" id="UP000492821"/>
    </source>
</evidence>
<keyword evidence="4" id="KW-1003">Cell membrane</keyword>
<evidence type="ECO:0000259" key="12">
    <source>
        <dbReference type="Pfam" id="PF02931"/>
    </source>
</evidence>
<comment type="caution">
    <text evidence="11">Lacks conserved residue(s) required for the propagation of feature annotation.</text>
</comment>
<reference evidence="15" key="2">
    <citation type="submission" date="2020-10" db="UniProtKB">
        <authorList>
            <consortium name="WormBaseParasite"/>
        </authorList>
    </citation>
    <scope>IDENTIFICATION</scope>
</reference>
<feature type="transmembrane region" description="Helical" evidence="11">
    <location>
        <begin position="344"/>
        <end position="366"/>
    </location>
</feature>
<keyword evidence="8 11" id="KW-0406">Ion transport</keyword>
<comment type="subcellular location">
    <subcellularLocation>
        <location evidence="2">Cell membrane</location>
    </subcellularLocation>
    <subcellularLocation>
        <location evidence="1">Membrane</location>
        <topology evidence="1">Multi-pass membrane protein</topology>
    </subcellularLocation>
</comment>
<evidence type="ECO:0000256" key="8">
    <source>
        <dbReference type="ARBA" id="ARBA00023065"/>
    </source>
</evidence>
<proteinExistence type="inferred from homology"/>
<evidence type="ECO:0000256" key="5">
    <source>
        <dbReference type="ARBA" id="ARBA00022692"/>
    </source>
</evidence>
<keyword evidence="3 11" id="KW-0813">Transport</keyword>
<feature type="transmembrane region" description="Helical" evidence="11">
    <location>
        <begin position="286"/>
        <end position="303"/>
    </location>
</feature>
<evidence type="ECO:0000256" key="11">
    <source>
        <dbReference type="RuleBase" id="RU000687"/>
    </source>
</evidence>
<organism evidence="14 15">
    <name type="scientific">Panagrellus redivivus</name>
    <name type="common">Microworm</name>
    <dbReference type="NCBI Taxonomy" id="6233"/>
    <lineage>
        <taxon>Eukaryota</taxon>
        <taxon>Metazoa</taxon>
        <taxon>Ecdysozoa</taxon>
        <taxon>Nematoda</taxon>
        <taxon>Chromadorea</taxon>
        <taxon>Rhabditida</taxon>
        <taxon>Tylenchina</taxon>
        <taxon>Panagrolaimomorpha</taxon>
        <taxon>Panagrolaimoidea</taxon>
        <taxon>Panagrolaimidae</taxon>
        <taxon>Panagrellus</taxon>
    </lineage>
</organism>
<evidence type="ECO:0000256" key="4">
    <source>
        <dbReference type="ARBA" id="ARBA00022475"/>
    </source>
</evidence>
<dbReference type="InterPro" id="IPR038050">
    <property type="entry name" value="Neuro_actylchol_rec"/>
</dbReference>
<dbReference type="CDD" id="cd18987">
    <property type="entry name" value="LGIC_ECD_anion"/>
    <property type="match status" value="1"/>
</dbReference>
<keyword evidence="14" id="KW-1185">Reference proteome</keyword>
<dbReference type="GO" id="GO:0005886">
    <property type="term" value="C:plasma membrane"/>
    <property type="evidence" value="ECO:0007669"/>
    <property type="project" value="UniProtKB-SubCell"/>
</dbReference>
<keyword evidence="7 11" id="KW-1133">Transmembrane helix</keyword>
<feature type="domain" description="Neurotransmitter-gated ion-channel ligand-binding" evidence="12">
    <location>
        <begin position="73"/>
        <end position="253"/>
    </location>
</feature>
<dbReference type="Gene3D" id="2.70.170.10">
    <property type="entry name" value="Neurotransmitter-gated ion-channel ligand-binding domain"/>
    <property type="match status" value="1"/>
</dbReference>
<evidence type="ECO:0000256" key="3">
    <source>
        <dbReference type="ARBA" id="ARBA00022448"/>
    </source>
</evidence>
<dbReference type="PROSITE" id="PS00236">
    <property type="entry name" value="NEUROTR_ION_CHANNEL"/>
    <property type="match status" value="1"/>
</dbReference>
<dbReference type="Pfam" id="PF02931">
    <property type="entry name" value="Neur_chan_LBD"/>
    <property type="match status" value="1"/>
</dbReference>
<dbReference type="WBParaSite" id="Pan_g4224.t1">
    <property type="protein sequence ID" value="Pan_g4224.t1"/>
    <property type="gene ID" value="Pan_g4224"/>
</dbReference>
<reference evidence="14" key="1">
    <citation type="journal article" date="2013" name="Genetics">
        <title>The draft genome and transcriptome of Panagrellus redivivus are shaped by the harsh demands of a free-living lifestyle.</title>
        <authorList>
            <person name="Srinivasan J."/>
            <person name="Dillman A.R."/>
            <person name="Macchietto M.G."/>
            <person name="Heikkinen L."/>
            <person name="Lakso M."/>
            <person name="Fracchia K.M."/>
            <person name="Antoshechkin I."/>
            <person name="Mortazavi A."/>
            <person name="Wong G."/>
            <person name="Sternberg P.W."/>
        </authorList>
    </citation>
    <scope>NUCLEOTIDE SEQUENCE [LARGE SCALE GENOMIC DNA]</scope>
    <source>
        <strain evidence="14">MT8872</strain>
    </source>
</reference>
<comment type="similarity">
    <text evidence="11">Belongs to the ligand-gated ion channel (TC 1.A.9) family.</text>
</comment>
<keyword evidence="6" id="KW-0732">Signal</keyword>
<evidence type="ECO:0000256" key="9">
    <source>
        <dbReference type="ARBA" id="ARBA00023136"/>
    </source>
</evidence>
<dbReference type="PRINTS" id="PR00252">
    <property type="entry name" value="NRIONCHANNEL"/>
</dbReference>
<keyword evidence="10 11" id="KW-0407">Ion channel</keyword>
<dbReference type="GO" id="GO:0004888">
    <property type="term" value="F:transmembrane signaling receptor activity"/>
    <property type="evidence" value="ECO:0007669"/>
    <property type="project" value="InterPro"/>
</dbReference>
<accession>A0A7E4VYE7</accession>
<dbReference type="InterPro" id="IPR006202">
    <property type="entry name" value="Neur_chan_lig-bd"/>
</dbReference>
<dbReference type="InterPro" id="IPR036719">
    <property type="entry name" value="Neuro-gated_channel_TM_sf"/>
</dbReference>
<keyword evidence="9 11" id="KW-0472">Membrane</keyword>
<dbReference type="InterPro" id="IPR006201">
    <property type="entry name" value="Neur_channel"/>
</dbReference>
<feature type="domain" description="Neurotransmitter-gated ion-channel transmembrane" evidence="13">
    <location>
        <begin position="286"/>
        <end position="527"/>
    </location>
</feature>
<dbReference type="Gene3D" id="1.20.58.390">
    <property type="entry name" value="Neurotransmitter-gated ion-channel transmembrane domain"/>
    <property type="match status" value="1"/>
</dbReference>
<feature type="transmembrane region" description="Helical" evidence="11">
    <location>
        <begin position="513"/>
        <end position="532"/>
    </location>
</feature>
<evidence type="ECO:0000256" key="10">
    <source>
        <dbReference type="ARBA" id="ARBA00023303"/>
    </source>
</evidence>
<evidence type="ECO:0000256" key="6">
    <source>
        <dbReference type="ARBA" id="ARBA00022729"/>
    </source>
</evidence>
<dbReference type="SUPFAM" id="SSF63712">
    <property type="entry name" value="Nicotinic receptor ligand binding domain-like"/>
    <property type="match status" value="1"/>
</dbReference>
<dbReference type="PRINTS" id="PR00253">
    <property type="entry name" value="GABAARECEPTR"/>
</dbReference>
<dbReference type="InterPro" id="IPR006028">
    <property type="entry name" value="GABAA/Glycine_rcpt"/>
</dbReference>
<dbReference type="GO" id="GO:0005230">
    <property type="term" value="F:extracellular ligand-gated monoatomic ion channel activity"/>
    <property type="evidence" value="ECO:0007669"/>
    <property type="project" value="InterPro"/>
</dbReference>
<dbReference type="Pfam" id="PF02932">
    <property type="entry name" value="Neur_chan_memb"/>
    <property type="match status" value="1"/>
</dbReference>
<dbReference type="SUPFAM" id="SSF90112">
    <property type="entry name" value="Neurotransmitter-gated ion-channel transmembrane pore"/>
    <property type="match status" value="1"/>
</dbReference>
<dbReference type="FunFam" id="2.70.170.10:FF:000039">
    <property type="entry name" value="Ligand-Gated ion Channel"/>
    <property type="match status" value="1"/>
</dbReference>
<evidence type="ECO:0000256" key="1">
    <source>
        <dbReference type="ARBA" id="ARBA00004141"/>
    </source>
</evidence>
<dbReference type="AlphaFoldDB" id="A0A7E4VYE7"/>
<sequence>MPTSNKFLAFCTMLQQRTIVDLVINNLAGIRTLWMGMLLPKYICVTLYFTTILPSIIGNTFKQPFEPLTPKFLEKLDDPIHYNKYQIPTYHEGIPTNVSLSMYIEGISSFSAQSMDFALDIYFQQEWTDKRLQHNGTVPILIRDKAVLKKMWHPDVYFANARHASFQHITDDNFLVWLFPEGRIWYECRINMVVICAMDLRKYPLDSQVCSLRILSYAYPETQLNLVWSSRIIPAIDQNPDIRMPDMTLRRIENGDCNGTYATGVWSCKTAVFKVDRQMMHHIMQTYLPSGIIIIISWFNFWLDIDSAPARVSLSITVLLTISTQANAVKLALPEVSYLKAIDVWLGVCLGFAFGVMIEFTICHYAKNQEMHRGPPSTNHTILDSTMSTLFGVNSETLGLHRRIPHGRGNSCPYIDDESMSPEDGEKSIGGREAINAEARLRIPAELNPEAAIQLMLNGASSQEKLHQARMKPKQRSIRLNADMGKRALSWTRSLCNLRGRAVAVKIDEHSRIVFPMCFVAFNIVYWVYYLYVG</sequence>
<dbReference type="Proteomes" id="UP000492821">
    <property type="component" value="Unassembled WGS sequence"/>
</dbReference>
<dbReference type="NCBIfam" id="TIGR00860">
    <property type="entry name" value="LIC"/>
    <property type="match status" value="1"/>
</dbReference>
<name>A0A7E4VYE7_PANRE</name>
<evidence type="ECO:0000259" key="13">
    <source>
        <dbReference type="Pfam" id="PF02932"/>
    </source>
</evidence>
<dbReference type="CDD" id="cd19049">
    <property type="entry name" value="LGIC_TM_anion"/>
    <property type="match status" value="1"/>
</dbReference>
<evidence type="ECO:0000256" key="2">
    <source>
        <dbReference type="ARBA" id="ARBA00004236"/>
    </source>
</evidence>
<dbReference type="InterPro" id="IPR006029">
    <property type="entry name" value="Neurotrans-gated_channel_TM"/>
</dbReference>
<evidence type="ECO:0000313" key="15">
    <source>
        <dbReference type="WBParaSite" id="Pan_g4224.t1"/>
    </source>
</evidence>
<dbReference type="InterPro" id="IPR036734">
    <property type="entry name" value="Neur_chan_lig-bd_sf"/>
</dbReference>